<evidence type="ECO:0000259" key="1">
    <source>
        <dbReference type="Pfam" id="PF01526"/>
    </source>
</evidence>
<dbReference type="GO" id="GO:0006313">
    <property type="term" value="P:DNA transposition"/>
    <property type="evidence" value="ECO:0007669"/>
    <property type="project" value="InterPro"/>
</dbReference>
<dbReference type="Pfam" id="PF01526">
    <property type="entry name" value="DDE_Tnp_Tn3"/>
    <property type="match status" value="1"/>
</dbReference>
<geneLocation type="plasmid" evidence="2">
    <name>pAPEC-O103-ColBM</name>
</geneLocation>
<gene>
    <name evidence="2" type="ORF">pO103_14</name>
</gene>
<name>B7JCB3_ECOLX</name>
<protein>
    <submittedName>
        <fullName evidence="2">Putative transposase subunit</fullName>
    </submittedName>
</protein>
<sequence>MQDLQISLCATLLAEACNIGHEPLIKHNIPALTRHRLSWVKQNYLRAETLVSANVRLVDFQSTQPLAGYWGNEVASADGMRFFTPVKTVNSGPNRKYFGSGCGITWYKFVPDQYSGFHGIVVPGTLRDPIFVLEGLLEQQTGLNPVEIMTDTAGSSDIIFGLFWLFGYQFSPRLAEAGVAMFWRADKTAHYGTLNELARGCVELSKIESQWDEMMRMEGSLKLGTIHASELNSFTVEK</sequence>
<dbReference type="EMBL" id="CP001232">
    <property type="protein sequence ID" value="ACJ63505.1"/>
    <property type="molecule type" value="Genomic_DNA"/>
</dbReference>
<dbReference type="GO" id="GO:0004803">
    <property type="term" value="F:transposase activity"/>
    <property type="evidence" value="ECO:0007669"/>
    <property type="project" value="InterPro"/>
</dbReference>
<dbReference type="PATRIC" id="fig|562.10854.peg.2572"/>
<accession>B7JCB3</accession>
<keyword evidence="2" id="KW-0614">Plasmid</keyword>
<dbReference type="InterPro" id="IPR002513">
    <property type="entry name" value="Tn3_Tnp_DDE_dom"/>
</dbReference>
<proteinExistence type="predicted"/>
<feature type="domain" description="Tn3 transposase DDE" evidence="1">
    <location>
        <begin position="3"/>
        <end position="231"/>
    </location>
</feature>
<evidence type="ECO:0000313" key="2">
    <source>
        <dbReference type="EMBL" id="ACJ63505.1"/>
    </source>
</evidence>
<organism evidence="2">
    <name type="scientific">Escherichia coli</name>
    <dbReference type="NCBI Taxonomy" id="562"/>
    <lineage>
        <taxon>Bacteria</taxon>
        <taxon>Pseudomonadati</taxon>
        <taxon>Pseudomonadota</taxon>
        <taxon>Gammaproteobacteria</taxon>
        <taxon>Enterobacterales</taxon>
        <taxon>Enterobacteriaceae</taxon>
        <taxon>Escherichia</taxon>
    </lineage>
</organism>
<reference evidence="2" key="1">
    <citation type="journal article" date="2010" name="Infect. Immun.">
        <title>Sequence analysis and characterization of a transferable hybrid plasmid encoding multidrug resistance and enabling zoonotic potential for extraintestinal Escherichia coli.</title>
        <authorList>
            <person name="Johnson T.J."/>
            <person name="Jordan D."/>
            <person name="Kariyawasam S."/>
            <person name="Stell A.L."/>
            <person name="Bell N.P."/>
            <person name="Wannemuehler Y.M."/>
            <person name="Alarcon C.F."/>
            <person name="Li G."/>
            <person name="Tivendale K.A."/>
            <person name="Logue C.M."/>
            <person name="Nolan L.K."/>
        </authorList>
    </citation>
    <scope>NUCLEOTIDE SEQUENCE [LARGE SCALE GENOMIC DNA]</scope>
    <source>
        <strain evidence="2">APEC O103</strain>
        <plasmid evidence="2">pAPEC-O103-ColBM</plasmid>
    </source>
</reference>
<dbReference type="AlphaFoldDB" id="B7JCB3"/>